<dbReference type="Proteomes" id="UP001432146">
    <property type="component" value="Unassembled WGS sequence"/>
</dbReference>
<protein>
    <submittedName>
        <fullName evidence="1">Uncharacterized protein</fullName>
    </submittedName>
</protein>
<comment type="caution">
    <text evidence="1">The sequence shown here is derived from an EMBL/GenBank/DDBJ whole genome shotgun (WGS) entry which is preliminary data.</text>
</comment>
<keyword evidence="2" id="KW-1185">Reference proteome</keyword>
<dbReference type="EMBL" id="JAWNGG020000360">
    <property type="protein sequence ID" value="KAK9293927.1"/>
    <property type="molecule type" value="Genomic_DNA"/>
</dbReference>
<reference evidence="1 2" key="1">
    <citation type="submission" date="2024-05" db="EMBL/GenBank/DDBJ databases">
        <title>The nuclear and mitochondrial genome assemblies of Tetragonisca angustula (Apidae: Meliponini), a tiny yet remarkable pollinator in the Neotropics.</title>
        <authorList>
            <person name="Ferrari R."/>
            <person name="Ricardo P.C."/>
            <person name="Dias F.C."/>
            <person name="Araujo N.S."/>
            <person name="Soares D.O."/>
            <person name="Zhou Q.-S."/>
            <person name="Zhu C.-D."/>
            <person name="Coutinho L."/>
            <person name="Airas M.C."/>
            <person name="Batista T.M."/>
        </authorList>
    </citation>
    <scope>NUCLEOTIDE SEQUENCE [LARGE SCALE GENOMIC DNA]</scope>
    <source>
        <strain evidence="1">ASF017062</strain>
        <tissue evidence="1">Abdomen</tissue>
    </source>
</reference>
<evidence type="ECO:0000313" key="2">
    <source>
        <dbReference type="Proteomes" id="UP001432146"/>
    </source>
</evidence>
<sequence length="109" mass="12683">MTCCAMSLEDNRNIQDDINWKIKFHTPIVYLKHPRQNQAKLRKIRNGHQAIKIELFNYNTLLLQSSTLILLNFKFASKDLRVYSLFFISEYLTSLSPSNATLNSIFATV</sequence>
<dbReference type="AlphaFoldDB" id="A0AAW0Z8T0"/>
<name>A0AAW0Z8T0_9HYME</name>
<proteinExistence type="predicted"/>
<gene>
    <name evidence="1" type="ORF">QLX08_011296</name>
</gene>
<accession>A0AAW0Z8T0</accession>
<evidence type="ECO:0000313" key="1">
    <source>
        <dbReference type="EMBL" id="KAK9293927.1"/>
    </source>
</evidence>
<organism evidence="1 2">
    <name type="scientific">Tetragonisca angustula</name>
    <dbReference type="NCBI Taxonomy" id="166442"/>
    <lineage>
        <taxon>Eukaryota</taxon>
        <taxon>Metazoa</taxon>
        <taxon>Ecdysozoa</taxon>
        <taxon>Arthropoda</taxon>
        <taxon>Hexapoda</taxon>
        <taxon>Insecta</taxon>
        <taxon>Pterygota</taxon>
        <taxon>Neoptera</taxon>
        <taxon>Endopterygota</taxon>
        <taxon>Hymenoptera</taxon>
        <taxon>Apocrita</taxon>
        <taxon>Aculeata</taxon>
        <taxon>Apoidea</taxon>
        <taxon>Anthophila</taxon>
        <taxon>Apidae</taxon>
        <taxon>Tetragonisca</taxon>
    </lineage>
</organism>